<dbReference type="Pfam" id="PF05130">
    <property type="entry name" value="FlgN"/>
    <property type="match status" value="1"/>
</dbReference>
<reference evidence="2 3" key="1">
    <citation type="submission" date="2023-10" db="EMBL/GenBank/DDBJ databases">
        <title>Niallia locisalis sp.nov. isolated from a salt pond sample.</title>
        <authorList>
            <person name="Li X.-J."/>
            <person name="Dong L."/>
        </authorList>
    </citation>
    <scope>NUCLEOTIDE SEQUENCE [LARGE SCALE GENOMIC DNA]</scope>
    <source>
        <strain evidence="2 3">DSM 29761</strain>
    </source>
</reference>
<dbReference type="InterPro" id="IPR036679">
    <property type="entry name" value="FlgN-like_sf"/>
</dbReference>
<dbReference type="Proteomes" id="UP001357223">
    <property type="component" value="Chromosome"/>
</dbReference>
<dbReference type="SUPFAM" id="SSF140566">
    <property type="entry name" value="FlgN-like"/>
    <property type="match status" value="1"/>
</dbReference>
<protein>
    <submittedName>
        <fullName evidence="2">Flagellar protein FlgN</fullName>
    </submittedName>
</protein>
<keyword evidence="2" id="KW-0966">Cell projection</keyword>
<sequence length="158" mass="18266">MSVQPLIEVLKKLLQLHKSLYQISLEKTEAIKKGNIEALNALIKNEQKHITAIQMMDKERTIHISRLFPELNEPTLSECLPRFEQSIREELASIQQELIGKLDELKAVNELNRELLEQSLQYVRLNLDLLMPDELTNYSKGHEQEASLPQVSFFDSKA</sequence>
<dbReference type="InterPro" id="IPR007809">
    <property type="entry name" value="FlgN-like"/>
</dbReference>
<dbReference type="EMBL" id="CP137640">
    <property type="protein sequence ID" value="WVX80593.1"/>
    <property type="molecule type" value="Genomic_DNA"/>
</dbReference>
<proteinExistence type="predicted"/>
<gene>
    <name evidence="2" type="ORF">R4Z09_25680</name>
</gene>
<dbReference type="Gene3D" id="1.20.58.300">
    <property type="entry name" value="FlgN-like"/>
    <property type="match status" value="1"/>
</dbReference>
<evidence type="ECO:0000313" key="3">
    <source>
        <dbReference type="Proteomes" id="UP001357223"/>
    </source>
</evidence>
<keyword evidence="2" id="KW-0282">Flagellum</keyword>
<name>A0ABZ2CAS4_9BACI</name>
<evidence type="ECO:0000313" key="2">
    <source>
        <dbReference type="EMBL" id="WVX80593.1"/>
    </source>
</evidence>
<keyword evidence="3" id="KW-1185">Reference proteome</keyword>
<accession>A0ABZ2CAS4</accession>
<keyword evidence="2" id="KW-0969">Cilium</keyword>
<dbReference type="RefSeq" id="WP_338449524.1">
    <property type="nucleotide sequence ID" value="NZ_CP137640.1"/>
</dbReference>
<organism evidence="2 3">
    <name type="scientific">Niallia oryzisoli</name>
    <dbReference type="NCBI Taxonomy" id="1737571"/>
    <lineage>
        <taxon>Bacteria</taxon>
        <taxon>Bacillati</taxon>
        <taxon>Bacillota</taxon>
        <taxon>Bacilli</taxon>
        <taxon>Bacillales</taxon>
        <taxon>Bacillaceae</taxon>
        <taxon>Niallia</taxon>
    </lineage>
</organism>
<evidence type="ECO:0000256" key="1">
    <source>
        <dbReference type="ARBA" id="ARBA00022795"/>
    </source>
</evidence>
<keyword evidence="1" id="KW-1005">Bacterial flagellum biogenesis</keyword>